<dbReference type="Proteomes" id="UP001175228">
    <property type="component" value="Unassembled WGS sequence"/>
</dbReference>
<reference evidence="1" key="1">
    <citation type="submission" date="2023-06" db="EMBL/GenBank/DDBJ databases">
        <authorList>
            <consortium name="Lawrence Berkeley National Laboratory"/>
            <person name="Ahrendt S."/>
            <person name="Sahu N."/>
            <person name="Indic B."/>
            <person name="Wong-Bajracharya J."/>
            <person name="Merenyi Z."/>
            <person name="Ke H.-M."/>
            <person name="Monk M."/>
            <person name="Kocsube S."/>
            <person name="Drula E."/>
            <person name="Lipzen A."/>
            <person name="Balint B."/>
            <person name="Henrissat B."/>
            <person name="Andreopoulos B."/>
            <person name="Martin F.M."/>
            <person name="Harder C.B."/>
            <person name="Rigling D."/>
            <person name="Ford K.L."/>
            <person name="Foster G.D."/>
            <person name="Pangilinan J."/>
            <person name="Papanicolaou A."/>
            <person name="Barry K."/>
            <person name="LaButti K."/>
            <person name="Viragh M."/>
            <person name="Koriabine M."/>
            <person name="Yan M."/>
            <person name="Riley R."/>
            <person name="Champramary S."/>
            <person name="Plett K.L."/>
            <person name="Tsai I.J."/>
            <person name="Slot J."/>
            <person name="Sipos G."/>
            <person name="Plett J."/>
            <person name="Nagy L.G."/>
            <person name="Grigoriev I.V."/>
        </authorList>
    </citation>
    <scope>NUCLEOTIDE SEQUENCE</scope>
    <source>
        <strain evidence="1">HWK02</strain>
    </source>
</reference>
<keyword evidence="2" id="KW-1185">Reference proteome</keyword>
<evidence type="ECO:0000313" key="2">
    <source>
        <dbReference type="Proteomes" id="UP001175228"/>
    </source>
</evidence>
<sequence>MEELYSSPSARPTNVEEVWFAVRFLFHYAANLYYVGGGSVQNSTRYSLSRIPLRWMVRECFKAETGILFDSERLRLTGLDRATLYPSVMPRPPAVSVGSSVIPTGQTKVSLSQRITSLFRRPPLPVSDEGQACAQEASIEELPIGTEEEEELRDALSLIYDQLNISKSWWILELIPLEFRQQLGNGEWLSWFGINFGRLREIPNLSKNACHEHNLRKYKPRAYFKNPIWIDDDASTQHEEQS</sequence>
<dbReference type="EMBL" id="JAUEPU010000059">
    <property type="protein sequence ID" value="KAK0484106.1"/>
    <property type="molecule type" value="Genomic_DNA"/>
</dbReference>
<organism evidence="1 2">
    <name type="scientific">Armillaria luteobubalina</name>
    <dbReference type="NCBI Taxonomy" id="153913"/>
    <lineage>
        <taxon>Eukaryota</taxon>
        <taxon>Fungi</taxon>
        <taxon>Dikarya</taxon>
        <taxon>Basidiomycota</taxon>
        <taxon>Agaricomycotina</taxon>
        <taxon>Agaricomycetes</taxon>
        <taxon>Agaricomycetidae</taxon>
        <taxon>Agaricales</taxon>
        <taxon>Marasmiineae</taxon>
        <taxon>Physalacriaceae</taxon>
        <taxon>Armillaria</taxon>
    </lineage>
</organism>
<comment type="caution">
    <text evidence="1">The sequence shown here is derived from an EMBL/GenBank/DDBJ whole genome shotgun (WGS) entry which is preliminary data.</text>
</comment>
<accession>A0AA39TEL0</accession>
<protein>
    <submittedName>
        <fullName evidence="1">Uncharacterized protein</fullName>
    </submittedName>
</protein>
<dbReference type="AlphaFoldDB" id="A0AA39TEL0"/>
<name>A0AA39TEL0_9AGAR</name>
<gene>
    <name evidence="1" type="ORF">EDD18DRAFT_1199476</name>
</gene>
<proteinExistence type="predicted"/>
<evidence type="ECO:0000313" key="1">
    <source>
        <dbReference type="EMBL" id="KAK0484106.1"/>
    </source>
</evidence>